<name>A0A2I2GHH8_9EURO</name>
<keyword evidence="3" id="KW-1185">Reference proteome</keyword>
<dbReference type="EMBL" id="MSFO01000002">
    <property type="protein sequence ID" value="PLB52336.1"/>
    <property type="molecule type" value="Genomic_DNA"/>
</dbReference>
<organism evidence="2 3">
    <name type="scientific">Aspergillus steynii IBT 23096</name>
    <dbReference type="NCBI Taxonomy" id="1392250"/>
    <lineage>
        <taxon>Eukaryota</taxon>
        <taxon>Fungi</taxon>
        <taxon>Dikarya</taxon>
        <taxon>Ascomycota</taxon>
        <taxon>Pezizomycotina</taxon>
        <taxon>Eurotiomycetes</taxon>
        <taxon>Eurotiomycetidae</taxon>
        <taxon>Eurotiales</taxon>
        <taxon>Aspergillaceae</taxon>
        <taxon>Aspergillus</taxon>
        <taxon>Aspergillus subgen. Circumdati</taxon>
    </lineage>
</organism>
<evidence type="ECO:0000313" key="2">
    <source>
        <dbReference type="EMBL" id="PLB52336.1"/>
    </source>
</evidence>
<feature type="chain" id="PRO_5014133793" description="Ricin B lectin domain-containing protein" evidence="1">
    <location>
        <begin position="21"/>
        <end position="156"/>
    </location>
</feature>
<evidence type="ECO:0000256" key="1">
    <source>
        <dbReference type="SAM" id="SignalP"/>
    </source>
</evidence>
<gene>
    <name evidence="2" type="ORF">P170DRAFT_507149</name>
</gene>
<feature type="signal peptide" evidence="1">
    <location>
        <begin position="1"/>
        <end position="20"/>
    </location>
</feature>
<dbReference type="RefSeq" id="XP_024707638.1">
    <property type="nucleotide sequence ID" value="XM_024854454.1"/>
</dbReference>
<keyword evidence="1" id="KW-0732">Signal</keyword>
<protein>
    <recommendedName>
        <fullName evidence="4">Ricin B lectin domain-containing protein</fullName>
    </recommendedName>
</protein>
<dbReference type="OrthoDB" id="4361759at2759"/>
<dbReference type="VEuPathDB" id="FungiDB:P170DRAFT_507149"/>
<sequence>MMRSYLLAGLFAALCTPTYGLVFHDRLTQEVDGSKLSVLHGVDAETSVKFGSRTDSQTAGWKFDTDGYSDDQAIITPLSSSSTLACAVGSKCKLDLDGHPQVYRVTRVDQTNPIFTLQDVETSLYVSRSSDLNLELTEEQSDSTHFQLEKITGNDA</sequence>
<dbReference type="AlphaFoldDB" id="A0A2I2GHH8"/>
<evidence type="ECO:0008006" key="4">
    <source>
        <dbReference type="Google" id="ProtNLM"/>
    </source>
</evidence>
<evidence type="ECO:0000313" key="3">
    <source>
        <dbReference type="Proteomes" id="UP000234275"/>
    </source>
</evidence>
<proteinExistence type="predicted"/>
<dbReference type="GeneID" id="36562160"/>
<reference evidence="2 3" key="1">
    <citation type="submission" date="2016-12" db="EMBL/GenBank/DDBJ databases">
        <title>The genomes of Aspergillus section Nigri reveals drivers in fungal speciation.</title>
        <authorList>
            <consortium name="DOE Joint Genome Institute"/>
            <person name="Vesth T.C."/>
            <person name="Nybo J."/>
            <person name="Theobald S."/>
            <person name="Brandl J."/>
            <person name="Frisvad J.C."/>
            <person name="Nielsen K.F."/>
            <person name="Lyhne E.K."/>
            <person name="Kogle M.E."/>
            <person name="Kuo A."/>
            <person name="Riley R."/>
            <person name="Clum A."/>
            <person name="Nolan M."/>
            <person name="Lipzen A."/>
            <person name="Salamov A."/>
            <person name="Henrissat B."/>
            <person name="Wiebenga A."/>
            <person name="De Vries R.P."/>
            <person name="Grigoriev I.V."/>
            <person name="Mortensen U.H."/>
            <person name="Andersen M.R."/>
            <person name="Baker S.E."/>
        </authorList>
    </citation>
    <scope>NUCLEOTIDE SEQUENCE [LARGE SCALE GENOMIC DNA]</scope>
    <source>
        <strain evidence="2 3">IBT 23096</strain>
    </source>
</reference>
<comment type="caution">
    <text evidence="2">The sequence shown here is derived from an EMBL/GenBank/DDBJ whole genome shotgun (WGS) entry which is preliminary data.</text>
</comment>
<dbReference type="Proteomes" id="UP000234275">
    <property type="component" value="Unassembled WGS sequence"/>
</dbReference>
<accession>A0A2I2GHH8</accession>